<keyword evidence="9" id="KW-0378">Hydrolase</keyword>
<dbReference type="GO" id="GO:0008168">
    <property type="term" value="F:methyltransferase activity"/>
    <property type="evidence" value="ECO:0007669"/>
    <property type="project" value="UniProtKB-KW"/>
</dbReference>
<dbReference type="EC" id="3.4.23.43" evidence="9"/>
<feature type="domain" description="Prepilin peptidase A24 N-terminal" evidence="12">
    <location>
        <begin position="13"/>
        <end position="93"/>
    </location>
</feature>
<dbReference type="EMBL" id="MHKD01000014">
    <property type="protein sequence ID" value="OGY84438.1"/>
    <property type="molecule type" value="Genomic_DNA"/>
</dbReference>
<keyword evidence="6 10" id="KW-1133">Transmembrane helix</keyword>
<keyword evidence="9" id="KW-0645">Protease</keyword>
<gene>
    <name evidence="13" type="ORF">A3F54_00675</name>
</gene>
<evidence type="ECO:0000256" key="3">
    <source>
        <dbReference type="ARBA" id="ARBA00022475"/>
    </source>
</evidence>
<dbReference type="Proteomes" id="UP000176952">
    <property type="component" value="Unassembled WGS sequence"/>
</dbReference>
<feature type="transmembrane region" description="Helical" evidence="10">
    <location>
        <begin position="6"/>
        <end position="27"/>
    </location>
</feature>
<feature type="domain" description="Prepilin type IV endopeptidase peptidase" evidence="11">
    <location>
        <begin position="107"/>
        <end position="211"/>
    </location>
</feature>
<evidence type="ECO:0000313" key="14">
    <source>
        <dbReference type="Proteomes" id="UP000176952"/>
    </source>
</evidence>
<feature type="transmembrane region" description="Helical" evidence="10">
    <location>
        <begin position="125"/>
        <end position="145"/>
    </location>
</feature>
<dbReference type="GO" id="GO:0032259">
    <property type="term" value="P:methylation"/>
    <property type="evidence" value="ECO:0007669"/>
    <property type="project" value="UniProtKB-KW"/>
</dbReference>
<keyword evidence="9" id="KW-0489">Methyltransferase</keyword>
<feature type="transmembrane region" description="Helical" evidence="10">
    <location>
        <begin position="76"/>
        <end position="93"/>
    </location>
</feature>
<dbReference type="PANTHER" id="PTHR30487:SF0">
    <property type="entry name" value="PREPILIN LEADER PEPTIDASE_N-METHYLTRANSFERASE-RELATED"/>
    <property type="match status" value="1"/>
</dbReference>
<dbReference type="GO" id="GO:0004190">
    <property type="term" value="F:aspartic-type endopeptidase activity"/>
    <property type="evidence" value="ECO:0007669"/>
    <property type="project" value="UniProtKB-EC"/>
</dbReference>
<keyword evidence="4" id="KW-0997">Cell inner membrane</keyword>
<evidence type="ECO:0000256" key="7">
    <source>
        <dbReference type="ARBA" id="ARBA00023136"/>
    </source>
</evidence>
<dbReference type="EC" id="2.1.1.-" evidence="9"/>
<evidence type="ECO:0000256" key="10">
    <source>
        <dbReference type="SAM" id="Phobius"/>
    </source>
</evidence>
<dbReference type="STRING" id="1798542.A3F54_00675"/>
<evidence type="ECO:0000256" key="1">
    <source>
        <dbReference type="ARBA" id="ARBA00004429"/>
    </source>
</evidence>
<evidence type="ECO:0000256" key="2">
    <source>
        <dbReference type="ARBA" id="ARBA00005801"/>
    </source>
</evidence>
<accession>A0A1G2B5G8</accession>
<comment type="catalytic activity">
    <reaction evidence="9">
        <text>Typically cleaves a -Gly-|-Phe- bond to release an N-terminal, basic peptide of 5-8 residues from type IV prepilin, and then N-methylates the new N-terminal amino group, the methyl donor being S-adenosyl-L-methionine.</text>
        <dbReference type="EC" id="3.4.23.43"/>
    </reaction>
</comment>
<comment type="function">
    <text evidence="9">Plays an essential role in type IV pili and type II pseudopili formation by proteolytically removing the leader sequence from substrate proteins and subsequently monomethylating the alpha-amino group of the newly exposed N-terminal phenylalanine.</text>
</comment>
<feature type="transmembrane region" description="Helical" evidence="10">
    <location>
        <begin position="189"/>
        <end position="215"/>
    </location>
</feature>
<sequence>MVFNNFFNIAFFVFGACVGSFLNVVALRLPQKKSFTSGRSHCPHCHKTLNWYELIPVLSFIIQGGKCRTCKKQFSWQYPAVEIATGIIFFLCWRNLSDSAVVLTLSLVLAALLIIIFLIDLRKFLILDAVTLPAGAVALLFSIAMGRSWLEILTGGLVGAGFFLIQFVLSRGKWIGGGDIRLGAVMGLALGWQGLLIALFIAYICGSIIGIFLLATKKMTRKDQLPFGTFLSAATAVMMIYGASITQWFTQQLFL</sequence>
<dbReference type="GO" id="GO:0005886">
    <property type="term" value="C:plasma membrane"/>
    <property type="evidence" value="ECO:0007669"/>
    <property type="project" value="UniProtKB-SubCell"/>
</dbReference>
<organism evidence="13 14">
    <name type="scientific">Candidatus Kerfeldbacteria bacterium RIFCSPHIGHO2_12_FULL_48_17</name>
    <dbReference type="NCBI Taxonomy" id="1798542"/>
    <lineage>
        <taxon>Bacteria</taxon>
        <taxon>Candidatus Kerfeldiibacteriota</taxon>
    </lineage>
</organism>
<dbReference type="GO" id="GO:0006465">
    <property type="term" value="P:signal peptide processing"/>
    <property type="evidence" value="ECO:0007669"/>
    <property type="project" value="TreeGrafter"/>
</dbReference>
<feature type="transmembrane region" description="Helical" evidence="10">
    <location>
        <begin position="152"/>
        <end position="169"/>
    </location>
</feature>
<dbReference type="Pfam" id="PF06750">
    <property type="entry name" value="A24_N_bact"/>
    <property type="match status" value="1"/>
</dbReference>
<reference evidence="13 14" key="1">
    <citation type="journal article" date="2016" name="Nat. Commun.">
        <title>Thousands of microbial genomes shed light on interconnected biogeochemical processes in an aquifer system.</title>
        <authorList>
            <person name="Anantharaman K."/>
            <person name="Brown C.T."/>
            <person name="Hug L.A."/>
            <person name="Sharon I."/>
            <person name="Castelle C.J."/>
            <person name="Probst A.J."/>
            <person name="Thomas B.C."/>
            <person name="Singh A."/>
            <person name="Wilkins M.J."/>
            <person name="Karaoz U."/>
            <person name="Brodie E.L."/>
            <person name="Williams K.H."/>
            <person name="Hubbard S.S."/>
            <person name="Banfield J.F."/>
        </authorList>
    </citation>
    <scope>NUCLEOTIDE SEQUENCE [LARGE SCALE GENOMIC DNA]</scope>
</reference>
<evidence type="ECO:0000256" key="9">
    <source>
        <dbReference type="RuleBase" id="RU003794"/>
    </source>
</evidence>
<comment type="similarity">
    <text evidence="2 8">Belongs to the peptidase A24 family.</text>
</comment>
<evidence type="ECO:0000256" key="4">
    <source>
        <dbReference type="ARBA" id="ARBA00022519"/>
    </source>
</evidence>
<dbReference type="InterPro" id="IPR050882">
    <property type="entry name" value="Prepilin_peptidase/N-MTase"/>
</dbReference>
<comment type="subcellular location">
    <subcellularLocation>
        <location evidence="1">Cell inner membrane</location>
        <topology evidence="1">Multi-pass membrane protein</topology>
    </subcellularLocation>
    <subcellularLocation>
        <location evidence="9">Cell membrane</location>
        <topology evidence="9">Multi-pass membrane protein</topology>
    </subcellularLocation>
</comment>
<dbReference type="PANTHER" id="PTHR30487">
    <property type="entry name" value="TYPE 4 PREPILIN-LIKE PROTEINS LEADER PEPTIDE-PROCESSING ENZYME"/>
    <property type="match status" value="1"/>
</dbReference>
<evidence type="ECO:0000259" key="12">
    <source>
        <dbReference type="Pfam" id="PF06750"/>
    </source>
</evidence>
<dbReference type="Gene3D" id="1.20.120.1220">
    <property type="match status" value="1"/>
</dbReference>
<dbReference type="InterPro" id="IPR010627">
    <property type="entry name" value="Prepilin_pept_A24_N"/>
</dbReference>
<dbReference type="AlphaFoldDB" id="A0A1G2B5G8"/>
<feature type="transmembrane region" description="Helical" evidence="10">
    <location>
        <begin position="227"/>
        <end position="249"/>
    </location>
</feature>
<evidence type="ECO:0000256" key="8">
    <source>
        <dbReference type="RuleBase" id="RU003793"/>
    </source>
</evidence>
<comment type="caution">
    <text evidence="13">The sequence shown here is derived from an EMBL/GenBank/DDBJ whole genome shotgun (WGS) entry which is preliminary data.</text>
</comment>
<dbReference type="PRINTS" id="PR00864">
    <property type="entry name" value="PREPILNPTASE"/>
</dbReference>
<evidence type="ECO:0000256" key="5">
    <source>
        <dbReference type="ARBA" id="ARBA00022692"/>
    </source>
</evidence>
<keyword evidence="7 10" id="KW-0472">Membrane</keyword>
<evidence type="ECO:0000256" key="6">
    <source>
        <dbReference type="ARBA" id="ARBA00022989"/>
    </source>
</evidence>
<protein>
    <recommendedName>
        <fullName evidence="9">Prepilin leader peptidase/N-methyltransferase</fullName>
        <ecNumber evidence="9">2.1.1.-</ecNumber>
        <ecNumber evidence="9">3.4.23.43</ecNumber>
    </recommendedName>
</protein>
<feature type="transmembrane region" description="Helical" evidence="10">
    <location>
        <begin position="100"/>
        <end position="119"/>
    </location>
</feature>
<dbReference type="InterPro" id="IPR014032">
    <property type="entry name" value="Peptidase_A24A_bac"/>
</dbReference>
<evidence type="ECO:0000313" key="13">
    <source>
        <dbReference type="EMBL" id="OGY84438.1"/>
    </source>
</evidence>
<keyword evidence="9" id="KW-0808">Transferase</keyword>
<keyword evidence="9" id="KW-0511">Multifunctional enzyme</keyword>
<proteinExistence type="inferred from homology"/>
<dbReference type="Pfam" id="PF01478">
    <property type="entry name" value="Peptidase_A24"/>
    <property type="match status" value="1"/>
</dbReference>
<name>A0A1G2B5G8_9BACT</name>
<keyword evidence="5 9" id="KW-0812">Transmembrane</keyword>
<dbReference type="InterPro" id="IPR000045">
    <property type="entry name" value="Prepilin_IV_endopep_pep"/>
</dbReference>
<evidence type="ECO:0000259" key="11">
    <source>
        <dbReference type="Pfam" id="PF01478"/>
    </source>
</evidence>
<keyword evidence="3" id="KW-1003">Cell membrane</keyword>